<evidence type="ECO:0000259" key="1">
    <source>
        <dbReference type="PROSITE" id="PS50206"/>
    </source>
</evidence>
<dbReference type="PANTHER" id="PTHR44086:SF13">
    <property type="entry name" value="THIOSULFATE SULFURTRANSFERASE PSPE"/>
    <property type="match status" value="1"/>
</dbReference>
<dbReference type="InterPro" id="IPR001763">
    <property type="entry name" value="Rhodanese-like_dom"/>
</dbReference>
<evidence type="ECO:0000313" key="3">
    <source>
        <dbReference type="Proteomes" id="UP000031552"/>
    </source>
</evidence>
<dbReference type="SMART" id="SM00450">
    <property type="entry name" value="RHOD"/>
    <property type="match status" value="1"/>
</dbReference>
<proteinExistence type="predicted"/>
<comment type="caution">
    <text evidence="2">The sequence shown here is derived from an EMBL/GenBank/DDBJ whole genome shotgun (WGS) entry which is preliminary data.</text>
</comment>
<evidence type="ECO:0000313" key="2">
    <source>
        <dbReference type="EMBL" id="CDR33270.1"/>
    </source>
</evidence>
<name>A0A090D0D8_9BACT</name>
<dbReference type="EMBL" id="CCEJ010000003">
    <property type="protein sequence ID" value="CDR33270.1"/>
    <property type="molecule type" value="Genomic_DNA"/>
</dbReference>
<dbReference type="RefSeq" id="WP_041016790.1">
    <property type="nucleotide sequence ID" value="NZ_CCEJ010000003.1"/>
</dbReference>
<accession>A0A090D0D8</accession>
<sequence length="141" mass="16032">MFKLLPFTFAASLLMVQDANSHEGHSEKGHYVEISTDKLKTVIENEKSLLLIDARPSRYDDGFRIPGTLSLSFDASEEEIQEKLPHKNSLIVLYCGTKKCPTSRFLADRLVMMGYDNVYRYSGGLEEWRKAKLPLVSSNEN</sequence>
<dbReference type="OrthoDB" id="9800872at2"/>
<dbReference type="CDD" id="cd00158">
    <property type="entry name" value="RHOD"/>
    <property type="match status" value="1"/>
</dbReference>
<dbReference type="Gene3D" id="3.40.250.10">
    <property type="entry name" value="Rhodanese-like domain"/>
    <property type="match status" value="1"/>
</dbReference>
<dbReference type="SUPFAM" id="SSF52821">
    <property type="entry name" value="Rhodanese/Cell cycle control phosphatase"/>
    <property type="match status" value="1"/>
</dbReference>
<reference evidence="2" key="2">
    <citation type="submission" date="2014-09" db="EMBL/GenBank/DDBJ databases">
        <title>Criblamydia sequanensis harbors a mega-plasmid encoding arsenite resistance.</title>
        <authorList>
            <person name="Bertelli C."/>
            <person name="Goesmann A."/>
            <person name="Greub G."/>
        </authorList>
    </citation>
    <scope>NUCLEOTIDE SEQUENCE [LARGE SCALE GENOMIC DNA]</scope>
    <source>
        <strain evidence="2">CRIB-18</strain>
    </source>
</reference>
<feature type="domain" description="Rhodanese" evidence="1">
    <location>
        <begin position="45"/>
        <end position="137"/>
    </location>
</feature>
<dbReference type="GO" id="GO:0004792">
    <property type="term" value="F:thiosulfate-cyanide sulfurtransferase activity"/>
    <property type="evidence" value="ECO:0007669"/>
    <property type="project" value="TreeGrafter"/>
</dbReference>
<dbReference type="Proteomes" id="UP000031552">
    <property type="component" value="Unassembled WGS sequence"/>
</dbReference>
<dbReference type="InterPro" id="IPR036873">
    <property type="entry name" value="Rhodanese-like_dom_sf"/>
</dbReference>
<dbReference type="STRING" id="1437425.CSEC_0433"/>
<protein>
    <submittedName>
        <fullName evidence="2">Rhodanese domain-containing protein</fullName>
    </submittedName>
</protein>
<dbReference type="PANTHER" id="PTHR44086">
    <property type="entry name" value="THIOSULFATE SULFURTRANSFERASE RDL2, MITOCHONDRIAL-RELATED"/>
    <property type="match status" value="1"/>
</dbReference>
<dbReference type="eggNOG" id="COG0607">
    <property type="taxonomic scope" value="Bacteria"/>
</dbReference>
<dbReference type="PROSITE" id="PS50206">
    <property type="entry name" value="RHODANESE_3"/>
    <property type="match status" value="1"/>
</dbReference>
<gene>
    <name evidence="2" type="ORF">CSEC_0433</name>
</gene>
<organism evidence="2 3">
    <name type="scientific">Candidatus Criblamydia sequanensis CRIB-18</name>
    <dbReference type="NCBI Taxonomy" id="1437425"/>
    <lineage>
        <taxon>Bacteria</taxon>
        <taxon>Pseudomonadati</taxon>
        <taxon>Chlamydiota</taxon>
        <taxon>Chlamydiia</taxon>
        <taxon>Parachlamydiales</taxon>
        <taxon>Candidatus Criblamydiaceae</taxon>
        <taxon>Candidatus Criblamydia</taxon>
    </lineage>
</organism>
<reference evidence="2" key="1">
    <citation type="submission" date="2013-12" db="EMBL/GenBank/DDBJ databases">
        <authorList>
            <person name="Linke B."/>
        </authorList>
    </citation>
    <scope>NUCLEOTIDE SEQUENCE [LARGE SCALE GENOMIC DNA]</scope>
    <source>
        <strain evidence="2">CRIB-18</strain>
    </source>
</reference>
<keyword evidence="3" id="KW-1185">Reference proteome</keyword>
<dbReference type="AlphaFoldDB" id="A0A090D0D8"/>
<dbReference type="Pfam" id="PF00581">
    <property type="entry name" value="Rhodanese"/>
    <property type="match status" value="1"/>
</dbReference>